<feature type="compositionally biased region" description="Pro residues" evidence="6">
    <location>
        <begin position="69"/>
        <end position="81"/>
    </location>
</feature>
<sequence length="287" mass="32507">MSAYSGPPSVNPYWYYDPHGYQPNVSVSFNTNISVNTPPHPSFDMYHNSSNNNNNTSGFADSGYLSRTPTPPTPSRIPSPQPLSMRQELDKKETDARLPEKSFVDSKPRLPYVKRTRIQYTNQQLQILEEAFDDNHYPEVTTVDALAEMLDVRHEKISIWFQNRRSRYKRQQKPKSSSSSNEALKRMTHSIPSSSAAPSQSYDSPTSYYSPYFWPSPIADNRTATSYTGNSRVPTFYDSNTSPMWNTNNNAAYLSSTQWHQSSCSMNLSSSPSSPCTSILPEHLPSM</sequence>
<dbReference type="EMBL" id="CAJNRE010020706">
    <property type="protein sequence ID" value="CAF2239345.1"/>
    <property type="molecule type" value="Genomic_DNA"/>
</dbReference>
<dbReference type="PANTHER" id="PTHR24327">
    <property type="entry name" value="HOMEOBOX PROTEIN"/>
    <property type="match status" value="1"/>
</dbReference>
<evidence type="ECO:0000313" key="8">
    <source>
        <dbReference type="EMBL" id="CAF1475114.1"/>
    </source>
</evidence>
<dbReference type="SUPFAM" id="SSF46689">
    <property type="entry name" value="Homeodomain-like"/>
    <property type="match status" value="1"/>
</dbReference>
<dbReference type="EMBL" id="CAJNOV010012101">
    <property type="protein sequence ID" value="CAF1475114.1"/>
    <property type="molecule type" value="Genomic_DNA"/>
</dbReference>
<feature type="region of interest" description="Disordered" evidence="6">
    <location>
        <begin position="40"/>
        <end position="104"/>
    </location>
</feature>
<keyword evidence="1 4" id="KW-0238">DNA-binding</keyword>
<feature type="region of interest" description="Disordered" evidence="6">
    <location>
        <begin position="168"/>
        <end position="202"/>
    </location>
</feature>
<dbReference type="GO" id="GO:0005634">
    <property type="term" value="C:nucleus"/>
    <property type="evidence" value="ECO:0007669"/>
    <property type="project" value="UniProtKB-SubCell"/>
</dbReference>
<evidence type="ECO:0000256" key="2">
    <source>
        <dbReference type="ARBA" id="ARBA00023155"/>
    </source>
</evidence>
<dbReference type="CDD" id="cd00086">
    <property type="entry name" value="homeodomain"/>
    <property type="match status" value="1"/>
</dbReference>
<feature type="compositionally biased region" description="Low complexity" evidence="6">
    <location>
        <begin position="190"/>
        <end position="202"/>
    </location>
</feature>
<comment type="caution">
    <text evidence="10">The sequence shown here is derived from an EMBL/GenBank/DDBJ whole genome shotgun (WGS) entry which is preliminary data.</text>
</comment>
<dbReference type="InterPro" id="IPR001356">
    <property type="entry name" value="HD"/>
</dbReference>
<dbReference type="Proteomes" id="UP000663834">
    <property type="component" value="Unassembled WGS sequence"/>
</dbReference>
<gene>
    <name evidence="8" type="ORF">CJN711_LOCUS25861</name>
    <name evidence="9" type="ORF">KQP761_LOCUS33054</name>
    <name evidence="10" type="ORF">MBJ925_LOCUS37276</name>
    <name evidence="11" type="ORF">SMN809_LOCUS19418</name>
</gene>
<dbReference type="Gene3D" id="1.10.10.60">
    <property type="entry name" value="Homeodomain-like"/>
    <property type="match status" value="1"/>
</dbReference>
<keyword evidence="3 4" id="KW-0539">Nucleus</keyword>
<feature type="domain" description="Homeobox" evidence="7">
    <location>
        <begin position="111"/>
        <end position="171"/>
    </location>
</feature>
<dbReference type="InterPro" id="IPR009057">
    <property type="entry name" value="Homeodomain-like_sf"/>
</dbReference>
<dbReference type="AlphaFoldDB" id="A0A816ZX19"/>
<evidence type="ECO:0000313" key="10">
    <source>
        <dbReference type="EMBL" id="CAF2239345.1"/>
    </source>
</evidence>
<dbReference type="GO" id="GO:0000978">
    <property type="term" value="F:RNA polymerase II cis-regulatory region sequence-specific DNA binding"/>
    <property type="evidence" value="ECO:0007669"/>
    <property type="project" value="TreeGrafter"/>
</dbReference>
<feature type="DNA-binding region" description="Homeobox" evidence="4">
    <location>
        <begin position="113"/>
        <end position="172"/>
    </location>
</feature>
<dbReference type="SMART" id="SM00389">
    <property type="entry name" value="HOX"/>
    <property type="match status" value="1"/>
</dbReference>
<evidence type="ECO:0000256" key="1">
    <source>
        <dbReference type="ARBA" id="ARBA00023125"/>
    </source>
</evidence>
<dbReference type="Pfam" id="PF00046">
    <property type="entry name" value="Homeodomain"/>
    <property type="match status" value="1"/>
</dbReference>
<dbReference type="EMBL" id="CAJOBI010009706">
    <property type="protein sequence ID" value="CAF4144290.1"/>
    <property type="molecule type" value="Genomic_DNA"/>
</dbReference>
<dbReference type="PROSITE" id="PS00027">
    <property type="entry name" value="HOMEOBOX_1"/>
    <property type="match status" value="1"/>
</dbReference>
<dbReference type="Proteomes" id="UP000663824">
    <property type="component" value="Unassembled WGS sequence"/>
</dbReference>
<evidence type="ECO:0000259" key="7">
    <source>
        <dbReference type="PROSITE" id="PS50071"/>
    </source>
</evidence>
<evidence type="ECO:0000256" key="5">
    <source>
        <dbReference type="RuleBase" id="RU000682"/>
    </source>
</evidence>
<dbReference type="GO" id="GO:0000981">
    <property type="term" value="F:DNA-binding transcription factor activity, RNA polymerase II-specific"/>
    <property type="evidence" value="ECO:0007669"/>
    <property type="project" value="InterPro"/>
</dbReference>
<dbReference type="PROSITE" id="PS50071">
    <property type="entry name" value="HOMEOBOX_2"/>
    <property type="match status" value="1"/>
</dbReference>
<dbReference type="PANTHER" id="PTHR24327:SF41">
    <property type="entry name" value="BRAIN-SPECIFIC HOMEOBOX PROTEIN"/>
    <property type="match status" value="1"/>
</dbReference>
<evidence type="ECO:0000256" key="6">
    <source>
        <dbReference type="SAM" id="MobiDB-lite"/>
    </source>
</evidence>
<name>A0A816ZX19_9BILA</name>
<dbReference type="Proteomes" id="UP000676336">
    <property type="component" value="Unassembled WGS sequence"/>
</dbReference>
<dbReference type="EMBL" id="CAJNOW010018505">
    <property type="protein sequence ID" value="CAF1665699.1"/>
    <property type="molecule type" value="Genomic_DNA"/>
</dbReference>
<dbReference type="InterPro" id="IPR050460">
    <property type="entry name" value="Distal-less_Homeobox_TF"/>
</dbReference>
<keyword evidence="2 4" id="KW-0371">Homeobox</keyword>
<proteinExistence type="predicted"/>
<dbReference type="InterPro" id="IPR017970">
    <property type="entry name" value="Homeobox_CS"/>
</dbReference>
<protein>
    <recommendedName>
        <fullName evidence="7">Homeobox domain-containing protein</fullName>
    </recommendedName>
</protein>
<evidence type="ECO:0000256" key="4">
    <source>
        <dbReference type="PROSITE-ProRule" id="PRU00108"/>
    </source>
</evidence>
<comment type="subcellular location">
    <subcellularLocation>
        <location evidence="4 5">Nucleus</location>
    </subcellularLocation>
</comment>
<accession>A0A816ZX19</accession>
<evidence type="ECO:0000313" key="11">
    <source>
        <dbReference type="EMBL" id="CAF4144290.1"/>
    </source>
</evidence>
<evidence type="ECO:0000313" key="9">
    <source>
        <dbReference type="EMBL" id="CAF1665699.1"/>
    </source>
</evidence>
<evidence type="ECO:0000256" key="3">
    <source>
        <dbReference type="ARBA" id="ARBA00023242"/>
    </source>
</evidence>
<organism evidence="10 12">
    <name type="scientific">Rotaria magnacalcarata</name>
    <dbReference type="NCBI Taxonomy" id="392030"/>
    <lineage>
        <taxon>Eukaryota</taxon>
        <taxon>Metazoa</taxon>
        <taxon>Spiralia</taxon>
        <taxon>Gnathifera</taxon>
        <taxon>Rotifera</taxon>
        <taxon>Eurotatoria</taxon>
        <taxon>Bdelloidea</taxon>
        <taxon>Philodinida</taxon>
        <taxon>Philodinidae</taxon>
        <taxon>Rotaria</taxon>
    </lineage>
</organism>
<dbReference type="Proteomes" id="UP000663855">
    <property type="component" value="Unassembled WGS sequence"/>
</dbReference>
<feature type="compositionally biased region" description="Basic and acidic residues" evidence="6">
    <location>
        <begin position="87"/>
        <end position="104"/>
    </location>
</feature>
<evidence type="ECO:0000313" key="12">
    <source>
        <dbReference type="Proteomes" id="UP000663824"/>
    </source>
</evidence>
<dbReference type="OrthoDB" id="6159439at2759"/>
<reference evidence="10" key="1">
    <citation type="submission" date="2021-02" db="EMBL/GenBank/DDBJ databases">
        <authorList>
            <person name="Nowell W R."/>
        </authorList>
    </citation>
    <scope>NUCLEOTIDE SEQUENCE</scope>
</reference>